<dbReference type="AlphaFoldDB" id="A0A9D0ZXX3"/>
<name>A0A9D0ZXX3_9FIRM</name>
<feature type="transmembrane region" description="Helical" evidence="1">
    <location>
        <begin position="138"/>
        <end position="165"/>
    </location>
</feature>
<dbReference type="PANTHER" id="PTHR40076:SF1">
    <property type="entry name" value="MEMBRANE PROTEIN"/>
    <property type="match status" value="1"/>
</dbReference>
<feature type="transmembrane region" description="Helical" evidence="1">
    <location>
        <begin position="106"/>
        <end position="132"/>
    </location>
</feature>
<dbReference type="Pfam" id="PF06161">
    <property type="entry name" value="DUF975"/>
    <property type="match status" value="1"/>
</dbReference>
<evidence type="ECO:0000313" key="2">
    <source>
        <dbReference type="EMBL" id="HIQ97931.1"/>
    </source>
</evidence>
<keyword evidence="1" id="KW-1133">Transmembrane helix</keyword>
<feature type="transmembrane region" description="Helical" evidence="1">
    <location>
        <begin position="195"/>
        <end position="221"/>
    </location>
</feature>
<keyword evidence="1" id="KW-0812">Transmembrane</keyword>
<organism evidence="2 3">
    <name type="scientific">Candidatus Limivivens merdigallinarum</name>
    <dbReference type="NCBI Taxonomy" id="2840859"/>
    <lineage>
        <taxon>Bacteria</taxon>
        <taxon>Bacillati</taxon>
        <taxon>Bacillota</taxon>
        <taxon>Clostridia</taxon>
        <taxon>Lachnospirales</taxon>
        <taxon>Lachnospiraceae</taxon>
        <taxon>Lachnospiraceae incertae sedis</taxon>
        <taxon>Candidatus Limivivens</taxon>
    </lineage>
</organism>
<keyword evidence="1" id="KW-0472">Membrane</keyword>
<dbReference type="InterPro" id="IPR010380">
    <property type="entry name" value="DUF975"/>
</dbReference>
<protein>
    <submittedName>
        <fullName evidence="2">DUF975 family protein</fullName>
    </submittedName>
</protein>
<reference evidence="2" key="1">
    <citation type="submission" date="2020-10" db="EMBL/GenBank/DDBJ databases">
        <authorList>
            <person name="Gilroy R."/>
        </authorList>
    </citation>
    <scope>NUCLEOTIDE SEQUENCE</scope>
    <source>
        <strain evidence="2">ChiSjej3B21-11622</strain>
    </source>
</reference>
<feature type="transmembrane region" description="Helical" evidence="1">
    <location>
        <begin position="57"/>
        <end position="85"/>
    </location>
</feature>
<reference evidence="2" key="2">
    <citation type="journal article" date="2021" name="PeerJ">
        <title>Extensive microbial diversity within the chicken gut microbiome revealed by metagenomics and culture.</title>
        <authorList>
            <person name="Gilroy R."/>
            <person name="Ravi A."/>
            <person name="Getino M."/>
            <person name="Pursley I."/>
            <person name="Horton D.L."/>
            <person name="Alikhan N.F."/>
            <person name="Baker D."/>
            <person name="Gharbi K."/>
            <person name="Hall N."/>
            <person name="Watson M."/>
            <person name="Adriaenssens E.M."/>
            <person name="Foster-Nyarko E."/>
            <person name="Jarju S."/>
            <person name="Secka A."/>
            <person name="Antonio M."/>
            <person name="Oren A."/>
            <person name="Chaudhuri R.R."/>
            <person name="La Ragione R."/>
            <person name="Hildebrand F."/>
            <person name="Pallen M.J."/>
        </authorList>
    </citation>
    <scope>NUCLEOTIDE SEQUENCE</scope>
    <source>
        <strain evidence="2">ChiSjej3B21-11622</strain>
    </source>
</reference>
<dbReference type="PANTHER" id="PTHR40076">
    <property type="entry name" value="MEMBRANE PROTEIN-RELATED"/>
    <property type="match status" value="1"/>
</dbReference>
<proteinExistence type="predicted"/>
<accession>A0A9D0ZXX3</accession>
<evidence type="ECO:0000313" key="3">
    <source>
        <dbReference type="Proteomes" id="UP000886886"/>
    </source>
</evidence>
<gene>
    <name evidence="2" type="ORF">IAB26_15380</name>
</gene>
<feature type="transmembrane region" description="Helical" evidence="1">
    <location>
        <begin position="20"/>
        <end position="45"/>
    </location>
</feature>
<dbReference type="EMBL" id="DVFT01000225">
    <property type="protein sequence ID" value="HIQ97931.1"/>
    <property type="molecule type" value="Genomic_DNA"/>
</dbReference>
<sequence length="239" mass="26996">MNKSSSELKSMAKGALLGQYGTPILAYLIIFAVSFVLNLLLLRLFPYYGLGSLGSILSYFLCSLIMELLLSLLTVGLQILLLNMARGYSGNVGDVFFAFRNQPDKIILYQLCMVGIFLLCMLPSLAVLVLTAAYSELLFLRVVCVLIFLVDIVFTVSTLLSYVLVPFLYGDEPELGTLDLLRRSKELMQGHRCRYFYLSVSFLGMTFLAFLSLFIGFLWVAPYMNMTYAQFYRDIRGEI</sequence>
<comment type="caution">
    <text evidence="2">The sequence shown here is derived from an EMBL/GenBank/DDBJ whole genome shotgun (WGS) entry which is preliminary data.</text>
</comment>
<evidence type="ECO:0000256" key="1">
    <source>
        <dbReference type="SAM" id="Phobius"/>
    </source>
</evidence>
<dbReference type="Proteomes" id="UP000886886">
    <property type="component" value="Unassembled WGS sequence"/>
</dbReference>